<dbReference type="CDD" id="cd04050">
    <property type="entry name" value="C2B_Synaptotagmin-like"/>
    <property type="match status" value="1"/>
</dbReference>
<evidence type="ECO:0000256" key="8">
    <source>
        <dbReference type="ARBA" id="ARBA00023055"/>
    </source>
</evidence>
<dbReference type="PANTHER" id="PTHR45761:SF3">
    <property type="entry name" value="EXTENDED SYNAPTOTAGMIN-1"/>
    <property type="match status" value="1"/>
</dbReference>
<evidence type="ECO:0000256" key="10">
    <source>
        <dbReference type="ARBA" id="ARBA00023136"/>
    </source>
</evidence>
<dbReference type="PROSITE" id="PS51847">
    <property type="entry name" value="SMP"/>
    <property type="match status" value="1"/>
</dbReference>
<keyword evidence="5" id="KW-0677">Repeat</keyword>
<keyword evidence="2" id="KW-0813">Transport</keyword>
<dbReference type="InterPro" id="IPR035892">
    <property type="entry name" value="C2_domain_sf"/>
</dbReference>
<dbReference type="Pfam" id="PF17047">
    <property type="entry name" value="SMP_LBD"/>
    <property type="match status" value="1"/>
</dbReference>
<dbReference type="PANTHER" id="PTHR45761">
    <property type="entry name" value="EXTENDED SYNAPTOTAGMIN-LIKE PROTEIN 2, ISOFORM C"/>
    <property type="match status" value="1"/>
</dbReference>
<proteinExistence type="predicted"/>
<dbReference type="InterPro" id="IPR039010">
    <property type="entry name" value="Synaptotagmin_SMP"/>
</dbReference>
<comment type="subcellular location">
    <subcellularLocation>
        <location evidence="1">Membrane</location>
    </subcellularLocation>
</comment>
<dbReference type="InterPro" id="IPR037749">
    <property type="entry name" value="Ext_Synaptotagmin_C2B"/>
</dbReference>
<protein>
    <submittedName>
        <fullName evidence="12">Uncharacterized protein</fullName>
    </submittedName>
</protein>
<evidence type="ECO:0000256" key="5">
    <source>
        <dbReference type="ARBA" id="ARBA00022737"/>
    </source>
</evidence>
<dbReference type="Proteomes" id="UP000694382">
    <property type="component" value="Unassembled WGS sequence"/>
</dbReference>
<dbReference type="GO" id="GO:0061817">
    <property type="term" value="P:endoplasmic reticulum-plasma membrane tethering"/>
    <property type="evidence" value="ECO:0007669"/>
    <property type="project" value="InterPro"/>
</dbReference>
<dbReference type="InterPro" id="IPR031468">
    <property type="entry name" value="SMP_LBD"/>
</dbReference>
<reference evidence="12" key="2">
    <citation type="submission" date="2025-09" db="UniProtKB">
        <authorList>
            <consortium name="Ensembl"/>
        </authorList>
    </citation>
    <scope>IDENTIFICATION</scope>
</reference>
<dbReference type="PROSITE" id="PS50004">
    <property type="entry name" value="C2"/>
    <property type="match status" value="3"/>
</dbReference>
<evidence type="ECO:0000256" key="6">
    <source>
        <dbReference type="ARBA" id="ARBA00022837"/>
    </source>
</evidence>
<evidence type="ECO:0000256" key="7">
    <source>
        <dbReference type="ARBA" id="ARBA00022989"/>
    </source>
</evidence>
<dbReference type="Pfam" id="PF00168">
    <property type="entry name" value="C2"/>
    <property type="match status" value="5"/>
</dbReference>
<dbReference type="GO" id="GO:0031210">
    <property type="term" value="F:phosphatidylcholine binding"/>
    <property type="evidence" value="ECO:0007669"/>
    <property type="project" value="TreeGrafter"/>
</dbReference>
<dbReference type="GO" id="GO:0005544">
    <property type="term" value="F:calcium-dependent phospholipid binding"/>
    <property type="evidence" value="ECO:0007669"/>
    <property type="project" value="TreeGrafter"/>
</dbReference>
<dbReference type="Gene3D" id="2.60.40.150">
    <property type="entry name" value="C2 domain"/>
    <property type="match status" value="5"/>
</dbReference>
<dbReference type="GO" id="GO:0006869">
    <property type="term" value="P:lipid transport"/>
    <property type="evidence" value="ECO:0007669"/>
    <property type="project" value="UniProtKB-KW"/>
</dbReference>
<sequence length="943" mass="102681">MAQQGEASVRPCVCVRASVRPCVRASVCPCVRPAPRPAPPPAAPASVRPSLPHPSVRPSLLHPSLPCPSLPASFPPSLHPSVHPLSILPFPVSVLLSIPLSMPSVLAQAWPFLGQYLEKLLQDSVAPAIRASSAHLQSFAFTRVDLGQKPLRVLGVQAHPGTHQKQILLDLNISYVGDVQIDVEVKKFFCKAGVKGMQLHGVLRVILEPLLGEAPIVGALSVFFIRRPTLDINWTGMTNLLDIPGLSSMSDSMIMDSIASYLVLPNRLLLPLLPDLPEAARLRWPLPRGVVRVSLVAPRGRSDPYALLRVGTQTATSRVIGDSLDPVWDEMSEVRGTDGQGDGQRDRGMDRGTQAVTSRWFPLQEGGQGRLHLRLEWLSLLSDASKLDQVLEKNQKIVAKPDPPSSAILVVYLDRAEGLPVRKAGKEPNPVVQVSVQDVTRESKVVCNTSAPVWEDAFRFFLHDPRNQDVDFQVKDDPRQSPLGSLSLPLSRLLQSPSLSLAEPFPLQPPGGPGAHGAVSVGPSGAPLTCRCPRPQRVLRVQLLEAAALVAKDQRLGGLVRGRSDPYAEVRAAGSRFRSRVVRDELNPRWNESYEVPLRRVLSSRVVDEWLPLQDVRSGRLHVRLESLEPRPSAELLDRVLHTNALLQPQHGPELSAALLRVYLDRAADLPLRKGSQPPRAFASLAVGAASFRTQVGPAGPVWDEGFSFLIRRPHAETLELQVRAEAGPPLGSLSLPLAQLLPRAGLSMDGWVPLPGGGQLLLRAQLGVSAGARGDPPDPKPHPWRVGVPRNEWGSRGPKFPISRRPQPPQGPRVLLSLRLHREQRRLVAIVHSCRDLRAASKEPPDPYVSLALLPKRGRGGSKRKTGVQRRTLNPRPRPVPRFEWELPPEEAPRRRLEATVKSSGNFVTGGKEALGKVRGVPGGSWGGSLMWGGVSDVGRGL</sequence>
<dbReference type="SUPFAM" id="SSF49562">
    <property type="entry name" value="C2 domain (Calcium/lipid-binding domain, CaLB)"/>
    <property type="match status" value="5"/>
</dbReference>
<dbReference type="GO" id="GO:0005509">
    <property type="term" value="F:calcium ion binding"/>
    <property type="evidence" value="ECO:0007669"/>
    <property type="project" value="TreeGrafter"/>
</dbReference>
<dbReference type="SMART" id="SM00239">
    <property type="entry name" value="C2"/>
    <property type="match status" value="4"/>
</dbReference>
<dbReference type="FunFam" id="2.60.40.150:FF:000106">
    <property type="entry name" value="extended synaptotagmin-1 isoform X1"/>
    <property type="match status" value="1"/>
</dbReference>
<keyword evidence="10" id="KW-0472">Membrane</keyword>
<organism evidence="12 13">
    <name type="scientific">Geospiza parvula</name>
    <name type="common">Small tree-finch</name>
    <name type="synonym">Camarhynchus parvulus</name>
    <dbReference type="NCBI Taxonomy" id="87175"/>
    <lineage>
        <taxon>Eukaryota</taxon>
        <taxon>Metazoa</taxon>
        <taxon>Chordata</taxon>
        <taxon>Craniata</taxon>
        <taxon>Vertebrata</taxon>
        <taxon>Euteleostomi</taxon>
        <taxon>Archelosauria</taxon>
        <taxon>Archosauria</taxon>
        <taxon>Dinosauria</taxon>
        <taxon>Saurischia</taxon>
        <taxon>Theropoda</taxon>
        <taxon>Coelurosauria</taxon>
        <taxon>Aves</taxon>
        <taxon>Neognathae</taxon>
        <taxon>Neoaves</taxon>
        <taxon>Telluraves</taxon>
        <taxon>Australaves</taxon>
        <taxon>Passeriformes</taxon>
        <taxon>Thraupidae</taxon>
        <taxon>Camarhynchus</taxon>
    </lineage>
</organism>
<keyword evidence="3" id="KW-0812">Transmembrane</keyword>
<accession>A0A8U8C037</accession>
<evidence type="ECO:0000256" key="3">
    <source>
        <dbReference type="ARBA" id="ARBA00022692"/>
    </source>
</evidence>
<reference evidence="12" key="1">
    <citation type="submission" date="2025-08" db="UniProtKB">
        <authorList>
            <consortium name="Ensembl"/>
        </authorList>
    </citation>
    <scope>IDENTIFICATION</scope>
</reference>
<evidence type="ECO:0000256" key="11">
    <source>
        <dbReference type="SAM" id="MobiDB-lite"/>
    </source>
</evidence>
<evidence type="ECO:0000256" key="1">
    <source>
        <dbReference type="ARBA" id="ARBA00004370"/>
    </source>
</evidence>
<name>A0A8U8C037_GEOPR</name>
<keyword evidence="4" id="KW-0479">Metal-binding</keyword>
<keyword evidence="6" id="KW-0106">Calcium</keyword>
<feature type="region of interest" description="Disordered" evidence="11">
    <location>
        <begin position="36"/>
        <end position="55"/>
    </location>
</feature>
<keyword evidence="8" id="KW-0445">Lipid transport</keyword>
<keyword evidence="9" id="KW-0446">Lipid-binding</keyword>
<dbReference type="InterPro" id="IPR051634">
    <property type="entry name" value="Extended_Synaptotagmin"/>
</dbReference>
<keyword evidence="7" id="KW-1133">Transmembrane helix</keyword>
<keyword evidence="13" id="KW-1185">Reference proteome</keyword>
<dbReference type="GO" id="GO:0005789">
    <property type="term" value="C:endoplasmic reticulum membrane"/>
    <property type="evidence" value="ECO:0007669"/>
    <property type="project" value="TreeGrafter"/>
</dbReference>
<dbReference type="InterPro" id="IPR000008">
    <property type="entry name" value="C2_dom"/>
</dbReference>
<dbReference type="Ensembl" id="ENSCPVT00000025113.1">
    <property type="protein sequence ID" value="ENSCPVP00000025644.1"/>
    <property type="gene ID" value="ENSCPVG00000016060.2"/>
</dbReference>
<feature type="region of interest" description="Disordered" evidence="11">
    <location>
        <begin position="849"/>
        <end position="883"/>
    </location>
</feature>
<evidence type="ECO:0000256" key="4">
    <source>
        <dbReference type="ARBA" id="ARBA00022723"/>
    </source>
</evidence>
<dbReference type="GO" id="GO:0035091">
    <property type="term" value="F:phosphatidylinositol binding"/>
    <property type="evidence" value="ECO:0007669"/>
    <property type="project" value="TreeGrafter"/>
</dbReference>
<evidence type="ECO:0000256" key="2">
    <source>
        <dbReference type="ARBA" id="ARBA00022448"/>
    </source>
</evidence>
<dbReference type="GO" id="GO:0008429">
    <property type="term" value="F:phosphatidylethanolamine binding"/>
    <property type="evidence" value="ECO:0007669"/>
    <property type="project" value="TreeGrafter"/>
</dbReference>
<evidence type="ECO:0000313" key="12">
    <source>
        <dbReference type="Ensembl" id="ENSCPVP00000025644.1"/>
    </source>
</evidence>
<evidence type="ECO:0000313" key="13">
    <source>
        <dbReference type="Proteomes" id="UP000694382"/>
    </source>
</evidence>
<feature type="compositionally biased region" description="Basic residues" evidence="11">
    <location>
        <begin position="857"/>
        <end position="869"/>
    </location>
</feature>
<evidence type="ECO:0000256" key="9">
    <source>
        <dbReference type="ARBA" id="ARBA00023121"/>
    </source>
</evidence>
<feature type="region of interest" description="Disordered" evidence="11">
    <location>
        <begin position="771"/>
        <end position="811"/>
    </location>
</feature>
<dbReference type="AlphaFoldDB" id="A0A8U8C037"/>